<evidence type="ECO:0000259" key="9">
    <source>
        <dbReference type="PROSITE" id="PS51826"/>
    </source>
</evidence>
<dbReference type="NCBIfam" id="TIGR01349">
    <property type="entry name" value="PDHac_trf_mito"/>
    <property type="match status" value="1"/>
</dbReference>
<evidence type="ECO:0000256" key="4">
    <source>
        <dbReference type="ARBA" id="ARBA00022946"/>
    </source>
</evidence>
<evidence type="ECO:0000256" key="3">
    <source>
        <dbReference type="ARBA" id="ARBA00022823"/>
    </source>
</evidence>
<evidence type="ECO:0000256" key="2">
    <source>
        <dbReference type="ARBA" id="ARBA00022679"/>
    </source>
</evidence>
<organism evidence="10 11">
    <name type="scientific">Cylicocyclus nassatus</name>
    <name type="common">Nematode worm</name>
    <dbReference type="NCBI Taxonomy" id="53992"/>
    <lineage>
        <taxon>Eukaryota</taxon>
        <taxon>Metazoa</taxon>
        <taxon>Ecdysozoa</taxon>
        <taxon>Nematoda</taxon>
        <taxon>Chromadorea</taxon>
        <taxon>Rhabditida</taxon>
        <taxon>Rhabditina</taxon>
        <taxon>Rhabditomorpha</taxon>
        <taxon>Strongyloidea</taxon>
        <taxon>Strongylidae</taxon>
        <taxon>Cylicocyclus</taxon>
    </lineage>
</organism>
<evidence type="ECO:0000256" key="5">
    <source>
        <dbReference type="ARBA" id="ARBA00023315"/>
    </source>
</evidence>
<comment type="similarity">
    <text evidence="1 6">Belongs to the 2-oxoacid dehydrogenase family.</text>
</comment>
<dbReference type="InterPro" id="IPR001078">
    <property type="entry name" value="2-oxoacid_DH_actylTfrase"/>
</dbReference>
<dbReference type="AlphaFoldDB" id="A0AA36DSE6"/>
<dbReference type="EC" id="2.3.1.12" evidence="6"/>
<dbReference type="SUPFAM" id="SSF52777">
    <property type="entry name" value="CoA-dependent acyltransferases"/>
    <property type="match status" value="1"/>
</dbReference>
<sequence>MSKFPACGLPLRSIGGLRHGVAAVSAASLSLAPQSRTASTSRLSPLFGSPPKPVLHRPTAVVRGIRLFSSDSLPSHKRVALPALSPTMEQGTVVSWQKKEGDQLGEGDLLCEIETDKATMGFETPEEGYLAKILIPEGTKDVPVGKLLCIIVESEDDVAAFKDFKDEGGAAPPPKAAAPPKEAPKEAAAPPPPPPPPPPPAPTPPPAAAAPPPPPPPPAPAPGGHVSATPFAKKLAAERGVDLSGVSGTGPGGRILAADLEGAPAGGAAAAPAVGGAPATPGAAFTDIPLSNMRRTIAKRLSESKSTIPHYYLTSEINIDALIKVREKLNALLEKGSAGGSTKISINDFIVKASALACLRVPEANSFWMDTFIRQNNNVDVSVAVSTPSGLITPIIFNAHAKGLATISAEVKELAARAKEGKLQPQEFQGGTFTVSNLGMFGSVTDFTAIINPPQSCILAIGGAETKMVPCEENGYRSVKVMKVTLSCDHRVVDGAVGAVWLRHFKEFLEKPHTMLL</sequence>
<dbReference type="FunFam" id="3.30.559.10:FF:000003">
    <property type="entry name" value="Acetyltransferase component of pyruvate dehydrogenase complex"/>
    <property type="match status" value="1"/>
</dbReference>
<dbReference type="PANTHER" id="PTHR23151">
    <property type="entry name" value="DIHYDROLIPOAMIDE ACETYL/SUCCINYL-TRANSFERASE-RELATED"/>
    <property type="match status" value="1"/>
</dbReference>
<comment type="catalytic activity">
    <reaction evidence="6">
        <text>N(6)-[(R)-dihydrolipoyl]-L-lysyl-[protein] + acetyl-CoA = N(6)-[(R)-S(8)-acetyldihydrolipoyl]-L-lysyl-[protein] + CoA</text>
        <dbReference type="Rhea" id="RHEA:17017"/>
        <dbReference type="Rhea" id="RHEA-COMP:10475"/>
        <dbReference type="Rhea" id="RHEA-COMP:10478"/>
        <dbReference type="ChEBI" id="CHEBI:57287"/>
        <dbReference type="ChEBI" id="CHEBI:57288"/>
        <dbReference type="ChEBI" id="CHEBI:83100"/>
        <dbReference type="ChEBI" id="CHEBI:83111"/>
        <dbReference type="EC" id="2.3.1.12"/>
    </reaction>
</comment>
<dbReference type="InterPro" id="IPR006257">
    <property type="entry name" value="LAT1"/>
</dbReference>
<dbReference type="PANTHER" id="PTHR23151:SF89">
    <property type="entry name" value="DIHYDROLIPOYLLYSINE-RESIDUE ACETYLTRANSFERASE COMPONENT OF PYRUVATE DEHYDROGENASE COMPLEX, MITOCHONDRIAL"/>
    <property type="match status" value="1"/>
</dbReference>
<evidence type="ECO:0000256" key="6">
    <source>
        <dbReference type="RuleBase" id="RU361137"/>
    </source>
</evidence>
<keyword evidence="3 6" id="KW-0450">Lipoyl</keyword>
<dbReference type="CDD" id="cd06849">
    <property type="entry name" value="lipoyl_domain"/>
    <property type="match status" value="1"/>
</dbReference>
<gene>
    <name evidence="10" type="ORF">CYNAS_LOCUS3827</name>
</gene>
<dbReference type="GO" id="GO:0004742">
    <property type="term" value="F:dihydrolipoyllysine-residue acetyltransferase activity"/>
    <property type="evidence" value="ECO:0007669"/>
    <property type="project" value="UniProtKB-UniRule"/>
</dbReference>
<comment type="caution">
    <text evidence="10">The sequence shown here is derived from an EMBL/GenBank/DDBJ whole genome shotgun (WGS) entry which is preliminary data.</text>
</comment>
<dbReference type="GO" id="GO:0006086">
    <property type="term" value="P:pyruvate decarboxylation to acetyl-CoA"/>
    <property type="evidence" value="ECO:0007669"/>
    <property type="project" value="InterPro"/>
</dbReference>
<dbReference type="Pfam" id="PF02817">
    <property type="entry name" value="E3_binding"/>
    <property type="match status" value="1"/>
</dbReference>
<dbReference type="InterPro" id="IPR000089">
    <property type="entry name" value="Biotin_lipoyl"/>
</dbReference>
<name>A0AA36DSE6_CYLNA</name>
<dbReference type="SUPFAM" id="SSF51230">
    <property type="entry name" value="Single hybrid motif"/>
    <property type="match status" value="1"/>
</dbReference>
<feature type="domain" description="Peripheral subunit-binding (PSBD)" evidence="9">
    <location>
        <begin position="227"/>
        <end position="264"/>
    </location>
</feature>
<reference evidence="10" key="1">
    <citation type="submission" date="2023-07" db="EMBL/GenBank/DDBJ databases">
        <authorList>
            <consortium name="CYATHOMIX"/>
        </authorList>
    </citation>
    <scope>NUCLEOTIDE SEQUENCE</scope>
    <source>
        <strain evidence="10">N/A</strain>
    </source>
</reference>
<dbReference type="Pfam" id="PF00198">
    <property type="entry name" value="2-oxoacid_dh"/>
    <property type="match status" value="1"/>
</dbReference>
<dbReference type="FunFam" id="2.40.50.100:FF:000010">
    <property type="entry name" value="Acetyltransferase component of pyruvate dehydrogenase complex"/>
    <property type="match status" value="1"/>
</dbReference>
<dbReference type="InterPro" id="IPR036625">
    <property type="entry name" value="E3-bd_dom_sf"/>
</dbReference>
<dbReference type="InterPro" id="IPR003016">
    <property type="entry name" value="2-oxoA_DH_lipoyl-BS"/>
</dbReference>
<dbReference type="GO" id="GO:0005739">
    <property type="term" value="C:mitochondrion"/>
    <property type="evidence" value="ECO:0007669"/>
    <property type="project" value="UniProtKB-SubCell"/>
</dbReference>
<dbReference type="GO" id="GO:0045254">
    <property type="term" value="C:pyruvate dehydrogenase complex"/>
    <property type="evidence" value="ECO:0007669"/>
    <property type="project" value="UniProtKB-UniRule"/>
</dbReference>
<dbReference type="EMBL" id="CATQJL010000001">
    <property type="protein sequence ID" value="CAJ0591844.1"/>
    <property type="molecule type" value="Genomic_DNA"/>
</dbReference>
<comment type="subcellular location">
    <subcellularLocation>
        <location evidence="6">Mitochondrion</location>
    </subcellularLocation>
</comment>
<comment type="cofactor">
    <cofactor evidence="6">
        <name>(R)-lipoate</name>
        <dbReference type="ChEBI" id="CHEBI:83088"/>
    </cofactor>
    <text evidence="6">Binds 1 lipoyl cofactor covalently.</text>
</comment>
<dbReference type="Proteomes" id="UP001176961">
    <property type="component" value="Unassembled WGS sequence"/>
</dbReference>
<protein>
    <recommendedName>
        <fullName evidence="6">Acetyltransferase component of pyruvate dehydrogenase complex</fullName>
        <ecNumber evidence="6">2.3.1.12</ecNumber>
    </recommendedName>
</protein>
<feature type="compositionally biased region" description="Pro residues" evidence="7">
    <location>
        <begin position="189"/>
        <end position="221"/>
    </location>
</feature>
<feature type="region of interest" description="Disordered" evidence="7">
    <location>
        <begin position="164"/>
        <end position="228"/>
    </location>
</feature>
<keyword evidence="2 6" id="KW-0808">Transferase</keyword>
<evidence type="ECO:0000313" key="11">
    <source>
        <dbReference type="Proteomes" id="UP001176961"/>
    </source>
</evidence>
<keyword evidence="11" id="KW-1185">Reference proteome</keyword>
<evidence type="ECO:0000256" key="7">
    <source>
        <dbReference type="SAM" id="MobiDB-lite"/>
    </source>
</evidence>
<dbReference type="InterPro" id="IPR004167">
    <property type="entry name" value="PSBD"/>
</dbReference>
<evidence type="ECO:0000259" key="8">
    <source>
        <dbReference type="PROSITE" id="PS50968"/>
    </source>
</evidence>
<dbReference type="InterPro" id="IPR023213">
    <property type="entry name" value="CAT-like_dom_sf"/>
</dbReference>
<dbReference type="PROSITE" id="PS50968">
    <property type="entry name" value="BIOTINYL_LIPOYL"/>
    <property type="match status" value="1"/>
</dbReference>
<keyword evidence="5 6" id="KW-0012">Acyltransferase</keyword>
<feature type="domain" description="Lipoyl-binding" evidence="8">
    <location>
        <begin position="76"/>
        <end position="152"/>
    </location>
</feature>
<dbReference type="InterPro" id="IPR011053">
    <property type="entry name" value="Single_hybrid_motif"/>
</dbReference>
<dbReference type="Gene3D" id="3.30.559.10">
    <property type="entry name" value="Chloramphenicol acetyltransferase-like domain"/>
    <property type="match status" value="1"/>
</dbReference>
<dbReference type="Gene3D" id="4.10.320.10">
    <property type="entry name" value="E3-binding domain"/>
    <property type="match status" value="1"/>
</dbReference>
<evidence type="ECO:0000313" key="10">
    <source>
        <dbReference type="EMBL" id="CAJ0591844.1"/>
    </source>
</evidence>
<dbReference type="InterPro" id="IPR045257">
    <property type="entry name" value="E2/Pdx1"/>
</dbReference>
<evidence type="ECO:0000256" key="1">
    <source>
        <dbReference type="ARBA" id="ARBA00007317"/>
    </source>
</evidence>
<proteinExistence type="inferred from homology"/>
<comment type="function">
    <text evidence="6">The pyruvate dehydrogenase complex catalyzes the overall conversion of pyruvate to acetyl-CoA and CO(2).</text>
</comment>
<accession>A0AA36DSE6</accession>
<dbReference type="Pfam" id="PF00364">
    <property type="entry name" value="Biotin_lipoyl"/>
    <property type="match status" value="1"/>
</dbReference>
<dbReference type="Gene3D" id="2.40.50.100">
    <property type="match status" value="1"/>
</dbReference>
<dbReference type="PROSITE" id="PS51826">
    <property type="entry name" value="PSBD"/>
    <property type="match status" value="1"/>
</dbReference>
<dbReference type="PROSITE" id="PS00189">
    <property type="entry name" value="LIPOYL"/>
    <property type="match status" value="1"/>
</dbReference>
<keyword evidence="4" id="KW-0809">Transit peptide</keyword>
<dbReference type="SUPFAM" id="SSF47005">
    <property type="entry name" value="Peripheral subunit-binding domain of 2-oxo acid dehydrogenase complex"/>
    <property type="match status" value="1"/>
</dbReference>